<organism evidence="1 2">
    <name type="scientific">Stephania cephalantha</name>
    <dbReference type="NCBI Taxonomy" id="152367"/>
    <lineage>
        <taxon>Eukaryota</taxon>
        <taxon>Viridiplantae</taxon>
        <taxon>Streptophyta</taxon>
        <taxon>Embryophyta</taxon>
        <taxon>Tracheophyta</taxon>
        <taxon>Spermatophyta</taxon>
        <taxon>Magnoliopsida</taxon>
        <taxon>Ranunculales</taxon>
        <taxon>Menispermaceae</taxon>
        <taxon>Menispermoideae</taxon>
        <taxon>Cissampelideae</taxon>
        <taxon>Stephania</taxon>
    </lineage>
</organism>
<proteinExistence type="predicted"/>
<name>A0AAP0PP82_9MAGN</name>
<reference evidence="1 2" key="1">
    <citation type="submission" date="2024-01" db="EMBL/GenBank/DDBJ databases">
        <title>Genome assemblies of Stephania.</title>
        <authorList>
            <person name="Yang L."/>
        </authorList>
    </citation>
    <scope>NUCLEOTIDE SEQUENCE [LARGE SCALE GENOMIC DNA]</scope>
    <source>
        <strain evidence="1">JXDWG</strain>
        <tissue evidence="1">Leaf</tissue>
    </source>
</reference>
<accession>A0AAP0PP82</accession>
<dbReference type="EMBL" id="JBBNAG010000003">
    <property type="protein sequence ID" value="KAK9147866.1"/>
    <property type="molecule type" value="Genomic_DNA"/>
</dbReference>
<protein>
    <submittedName>
        <fullName evidence="1">Uncharacterized protein</fullName>
    </submittedName>
</protein>
<evidence type="ECO:0000313" key="2">
    <source>
        <dbReference type="Proteomes" id="UP001419268"/>
    </source>
</evidence>
<keyword evidence="2" id="KW-1185">Reference proteome</keyword>
<dbReference type="AlphaFoldDB" id="A0AAP0PP82"/>
<dbReference type="InterPro" id="IPR016185">
    <property type="entry name" value="PreATP-grasp_dom_sf"/>
</dbReference>
<dbReference type="SUPFAM" id="SSF52440">
    <property type="entry name" value="PreATP-grasp domain"/>
    <property type="match status" value="1"/>
</dbReference>
<dbReference type="Gene3D" id="3.40.50.20">
    <property type="match status" value="1"/>
</dbReference>
<evidence type="ECO:0000313" key="1">
    <source>
        <dbReference type="EMBL" id="KAK9147866.1"/>
    </source>
</evidence>
<dbReference type="Proteomes" id="UP001419268">
    <property type="component" value="Unassembled WGS sequence"/>
</dbReference>
<comment type="caution">
    <text evidence="1">The sequence shown here is derived from an EMBL/GenBank/DDBJ whole genome shotgun (WGS) entry which is preliminary data.</text>
</comment>
<gene>
    <name evidence="1" type="ORF">Scep_006623</name>
</gene>
<sequence>MRGVVPGRLGLRWVSGGRPRPVLVTATTCGVLTVEIEHVDVATIEKLEQNGIICQPKASTIRIIQLSAVANLSQGIFADWAPQITSTDLCMQTRLCLIGLQSRTYVFIRRSNDDDVEQIKYKFELVTLKASINGEMIYTYLLFDWMEKENIPRKKDKFRGKTTFSCVPRVLRGGTRASFPANLCHLSRQVSSAISQRNSPSLVTLP</sequence>